<dbReference type="AlphaFoldDB" id="A0AA37CK18"/>
<accession>A0AA37CK18</accession>
<dbReference type="Proteomes" id="UP000887228">
    <property type="component" value="Unassembled WGS sequence"/>
</dbReference>
<evidence type="ECO:0000313" key="4">
    <source>
        <dbReference type="Proteomes" id="UP000887228"/>
    </source>
</evidence>
<dbReference type="EMBL" id="BPMS01000031">
    <property type="protein sequence ID" value="GIZ90731.1"/>
    <property type="molecule type" value="Genomic_DNA"/>
</dbReference>
<evidence type="ECO:0000313" key="1">
    <source>
        <dbReference type="EMBL" id="GIZ90731.1"/>
    </source>
</evidence>
<dbReference type="Proteomes" id="UP000887212">
    <property type="component" value="Unassembled WGS sequence"/>
</dbReference>
<protein>
    <recommendedName>
        <fullName evidence="5">Filamentous hemagglutinin</fullName>
    </recommendedName>
</protein>
<evidence type="ECO:0000313" key="2">
    <source>
        <dbReference type="EMBL" id="GIZ95062.1"/>
    </source>
</evidence>
<proteinExistence type="predicted"/>
<evidence type="ECO:0008006" key="5">
    <source>
        <dbReference type="Google" id="ProtNLM"/>
    </source>
</evidence>
<dbReference type="EMBL" id="BPMT01000029">
    <property type="protein sequence ID" value="GIZ95062.1"/>
    <property type="molecule type" value="Genomic_DNA"/>
</dbReference>
<name>A0AA37CK18_AQUAC</name>
<reference evidence="1 4" key="1">
    <citation type="submission" date="2021-07" db="EMBL/GenBank/DDBJ databases">
        <title>Whole genome sequencing of carbapenem-resistant Pseudomonas spp. isolated in Japan.</title>
        <authorList>
            <person name="Suzuki M."/>
            <person name="Maehana S."/>
            <person name="Kitasato H."/>
        </authorList>
    </citation>
    <scope>NUCLEOTIDE SEQUENCE</scope>
    <source>
        <strain evidence="1">KAM435</strain>
        <strain evidence="2 4">KAM436</strain>
    </source>
</reference>
<comment type="caution">
    <text evidence="1">The sequence shown here is derived from an EMBL/GenBank/DDBJ whole genome shotgun (WGS) entry which is preliminary data.</text>
</comment>
<gene>
    <name evidence="1" type="ORF">KAM435_40580</name>
    <name evidence="2" type="ORF">KAM436_40300</name>
</gene>
<sequence length="162" mass="17466">MVCCFQNRRRLKSTENTGLLQTILKKIIPDGEKLARIPGIGETGIDDLYKVNRQDVDYVVIEYKFVGSDTGKGSTRLGSTVDGKQGSESWIAGSGRLEKAVGELQTPDIKRAIDSGRVESWVVTTRSDGSTLVEVLDGVGKPKAIDTSKILVSGNNLLGSQP</sequence>
<evidence type="ECO:0000313" key="3">
    <source>
        <dbReference type="Proteomes" id="UP000887212"/>
    </source>
</evidence>
<organism evidence="1 3">
    <name type="scientific">Aquipseudomonas alcaligenes</name>
    <name type="common">Pseudomonas alcaligenes</name>
    <dbReference type="NCBI Taxonomy" id="43263"/>
    <lineage>
        <taxon>Bacteria</taxon>
        <taxon>Pseudomonadati</taxon>
        <taxon>Pseudomonadota</taxon>
        <taxon>Gammaproteobacteria</taxon>
        <taxon>Pseudomonadales</taxon>
        <taxon>Pseudomonadaceae</taxon>
        <taxon>Aquipseudomonas</taxon>
    </lineage>
</organism>